<name>D8Q6M8_SCHCM</name>
<protein>
    <submittedName>
        <fullName evidence="2">Expressed protein</fullName>
    </submittedName>
</protein>
<dbReference type="EMBL" id="GL377307">
    <property type="protein sequence ID" value="EFI95884.1"/>
    <property type="molecule type" value="Genomic_DNA"/>
</dbReference>
<evidence type="ECO:0000313" key="3">
    <source>
        <dbReference type="Proteomes" id="UP000007431"/>
    </source>
</evidence>
<evidence type="ECO:0000313" key="2">
    <source>
        <dbReference type="EMBL" id="EFI95884.1"/>
    </source>
</evidence>
<dbReference type="HOGENOM" id="CLU_1787936_0_0_1"/>
<organism evidence="3">
    <name type="scientific">Schizophyllum commune (strain H4-8 / FGSC 9210)</name>
    <name type="common">Split gill fungus</name>
    <dbReference type="NCBI Taxonomy" id="578458"/>
    <lineage>
        <taxon>Eukaryota</taxon>
        <taxon>Fungi</taxon>
        <taxon>Dikarya</taxon>
        <taxon>Basidiomycota</taxon>
        <taxon>Agaricomycotina</taxon>
        <taxon>Agaricomycetes</taxon>
        <taxon>Agaricomycetidae</taxon>
        <taxon>Agaricales</taxon>
        <taxon>Schizophyllaceae</taxon>
        <taxon>Schizophyllum</taxon>
    </lineage>
</organism>
<dbReference type="eggNOG" id="ENOG502RBV5">
    <property type="taxonomic scope" value="Eukaryota"/>
</dbReference>
<evidence type="ECO:0000256" key="1">
    <source>
        <dbReference type="SAM" id="MobiDB-lite"/>
    </source>
</evidence>
<dbReference type="VEuPathDB" id="FungiDB:SCHCODRAFT_02630237"/>
<keyword evidence="3" id="KW-1185">Reference proteome</keyword>
<accession>D8Q6M8</accession>
<gene>
    <name evidence="2" type="ORF">SCHCODRAFT_85285</name>
</gene>
<sequence>MLDSTVPDSDTEEGAGLRPVKAGSYVNDFDDDEPRQKTPPAHTNGAGAGAGAAKSKTASLIEMYRERERAGQASPSKIPVRGPVPLAVGTAPPMNATGLAARPDVPPLDILDPPPPLLEPGRESPGRYVHGAPLHNVLEEPEEEE</sequence>
<dbReference type="Proteomes" id="UP000007431">
    <property type="component" value="Unassembled WGS sequence"/>
</dbReference>
<proteinExistence type="predicted"/>
<dbReference type="AlphaFoldDB" id="D8Q6M8"/>
<reference evidence="2 3" key="1">
    <citation type="journal article" date="2010" name="Nat. Biotechnol.">
        <title>Genome sequence of the model mushroom Schizophyllum commune.</title>
        <authorList>
            <person name="Ohm R.A."/>
            <person name="de Jong J.F."/>
            <person name="Lugones L.G."/>
            <person name="Aerts A."/>
            <person name="Kothe E."/>
            <person name="Stajich J.E."/>
            <person name="de Vries R.P."/>
            <person name="Record E."/>
            <person name="Levasseur A."/>
            <person name="Baker S.E."/>
            <person name="Bartholomew K.A."/>
            <person name="Coutinho P.M."/>
            <person name="Erdmann S."/>
            <person name="Fowler T.J."/>
            <person name="Gathman A.C."/>
            <person name="Lombard V."/>
            <person name="Henrissat B."/>
            <person name="Knabe N."/>
            <person name="Kuees U."/>
            <person name="Lilly W.W."/>
            <person name="Lindquist E."/>
            <person name="Lucas S."/>
            <person name="Magnuson J.K."/>
            <person name="Piumi F."/>
            <person name="Raudaskoski M."/>
            <person name="Salamov A."/>
            <person name="Schmutz J."/>
            <person name="Schwarze F.W.M.R."/>
            <person name="vanKuyk P.A."/>
            <person name="Horton J.S."/>
            <person name="Grigoriev I.V."/>
            <person name="Woesten H.A.B."/>
        </authorList>
    </citation>
    <scope>NUCLEOTIDE SEQUENCE [LARGE SCALE GENOMIC DNA]</scope>
    <source>
        <strain evidence="3">H4-8 / FGSC 9210</strain>
    </source>
</reference>
<feature type="region of interest" description="Disordered" evidence="1">
    <location>
        <begin position="1"/>
        <end position="145"/>
    </location>
</feature>
<dbReference type="InParanoid" id="D8Q6M8"/>
<dbReference type="STRING" id="578458.D8Q6M8"/>